<reference evidence="1 2" key="1">
    <citation type="submission" date="2018-04" db="EMBL/GenBank/DDBJ databases">
        <title>Pseudomonas sp. nov., isolated from mangrove soil.</title>
        <authorList>
            <person name="Chen C."/>
        </authorList>
    </citation>
    <scope>NUCLEOTIDE SEQUENCE [LARGE SCALE GENOMIC DNA]</scope>
    <source>
        <strain evidence="1 2">JCM 14246</strain>
    </source>
</reference>
<gene>
    <name evidence="1" type="ORF">DBO86_22625</name>
</gene>
<accession>A0A2T5PGS7</accession>
<sequence>MAAQAGHIDFEFKSESAGLWCLNKKGSERWLSITLASMETNGVVNTIATNDPEIIKKTLKEPGEGLYIRSFQAVVSCNFPDNLGIAVADVLKLIEERTKRGDVIHLVHTKFGCHQFGGPAKLMASQIQMGTDVVLYAAELPARRYYGG</sequence>
<proteinExistence type="predicted"/>
<dbReference type="AlphaFoldDB" id="A0A2T5PGS7"/>
<protein>
    <submittedName>
        <fullName evidence="1">Uncharacterized protein</fullName>
    </submittedName>
</protein>
<evidence type="ECO:0000313" key="2">
    <source>
        <dbReference type="Proteomes" id="UP000244052"/>
    </source>
</evidence>
<keyword evidence="2" id="KW-1185">Reference proteome</keyword>
<dbReference type="Proteomes" id="UP000244052">
    <property type="component" value="Unassembled WGS sequence"/>
</dbReference>
<name>A0A2T5PGS7_ECTOL</name>
<comment type="caution">
    <text evidence="1">The sequence shown here is derived from an EMBL/GenBank/DDBJ whole genome shotgun (WGS) entry which is preliminary data.</text>
</comment>
<dbReference type="EMBL" id="QASO01000128">
    <property type="protein sequence ID" value="PTU76922.1"/>
    <property type="molecule type" value="Genomic_DNA"/>
</dbReference>
<dbReference type="RefSeq" id="WP_108234905.1">
    <property type="nucleotide sequence ID" value="NZ_QASO01000128.1"/>
</dbReference>
<organism evidence="1 2">
    <name type="scientific">Ectopseudomonas oleovorans</name>
    <name type="common">Pseudomonas oleovorans</name>
    <dbReference type="NCBI Taxonomy" id="301"/>
    <lineage>
        <taxon>Bacteria</taxon>
        <taxon>Pseudomonadati</taxon>
        <taxon>Pseudomonadota</taxon>
        <taxon>Gammaproteobacteria</taxon>
        <taxon>Pseudomonadales</taxon>
        <taxon>Pseudomonadaceae</taxon>
        <taxon>Ectopseudomonas</taxon>
    </lineage>
</organism>
<evidence type="ECO:0000313" key="1">
    <source>
        <dbReference type="EMBL" id="PTU76922.1"/>
    </source>
</evidence>